<protein>
    <submittedName>
        <fullName evidence="1">Uncharacterized protein</fullName>
    </submittedName>
</protein>
<dbReference type="Proteomes" id="UP000240475">
    <property type="component" value="Chromosome"/>
</dbReference>
<sequence>MSADNLDGLWELVRPPSFFQTLCACEADWDRVLDARDDEFFDQLWTLHHVALQATPLARDMTESINLLREHVFKGVLSISRNADLAGYVSDDFGLIAHHLAIQAPPSWVTGLLDLYVRGNFPHQP</sequence>
<dbReference type="AlphaFoldDB" id="A0A0P9GP57"/>
<proteinExistence type="predicted"/>
<dbReference type="EMBL" id="CP028490">
    <property type="protein sequence ID" value="AVX23375.1"/>
    <property type="molecule type" value="Genomic_DNA"/>
</dbReference>
<organism evidence="1 2">
    <name type="scientific">Pseudomonas syringae pv. atrofaciens</name>
    <dbReference type="NCBI Taxonomy" id="192087"/>
    <lineage>
        <taxon>Bacteria</taxon>
        <taxon>Pseudomonadati</taxon>
        <taxon>Pseudomonadota</taxon>
        <taxon>Gammaproteobacteria</taxon>
        <taxon>Pseudomonadales</taxon>
        <taxon>Pseudomonadaceae</taxon>
        <taxon>Pseudomonas</taxon>
        <taxon>Pseudomonas syringae</taxon>
    </lineage>
</organism>
<reference evidence="1 2" key="1">
    <citation type="submission" date="2018-04" db="EMBL/GenBank/DDBJ databases">
        <authorList>
            <person name="Cha J.-S."/>
        </authorList>
    </citation>
    <scope>NUCLEOTIDE SEQUENCE [LARGE SCALE GENOMIC DNA]</scope>
    <source>
        <strain evidence="1 2">LMG5095</strain>
    </source>
</reference>
<name>A0A0P9GP57_PSESX</name>
<dbReference type="RefSeq" id="WP_017277847.1">
    <property type="nucleotide sequence ID" value="NZ_CP028490.1"/>
</dbReference>
<evidence type="ECO:0000313" key="2">
    <source>
        <dbReference type="Proteomes" id="UP000240475"/>
    </source>
</evidence>
<evidence type="ECO:0000313" key="1">
    <source>
        <dbReference type="EMBL" id="AVX23375.1"/>
    </source>
</evidence>
<gene>
    <name evidence="1" type="ORF">DA456_08140</name>
</gene>
<accession>A0A0P9GP57</accession>